<dbReference type="Proteomes" id="UP000602076">
    <property type="component" value="Unassembled WGS sequence"/>
</dbReference>
<dbReference type="EMBL" id="JACXSI010000007">
    <property type="protein sequence ID" value="MBD3107501.1"/>
    <property type="molecule type" value="Genomic_DNA"/>
</dbReference>
<accession>A0A927CUV2</accession>
<comment type="caution">
    <text evidence="1">The sequence shown here is derived from an EMBL/GenBank/DDBJ whole genome shotgun (WGS) entry which is preliminary data.</text>
</comment>
<reference evidence="1" key="1">
    <citation type="submission" date="2020-09" db="EMBL/GenBank/DDBJ databases">
        <title>Bacillus faecalis sp. nov., a moderately halophilic bacterium isolated from cow faeces.</title>
        <authorList>
            <person name="Jiang L."/>
            <person name="Lee J."/>
        </authorList>
    </citation>
    <scope>NUCLEOTIDE SEQUENCE</scope>
    <source>
        <strain evidence="1">AGMB 02131</strain>
    </source>
</reference>
<dbReference type="AlphaFoldDB" id="A0A927CUV2"/>
<gene>
    <name evidence="1" type="ORF">IEO70_03910</name>
</gene>
<evidence type="ECO:0000313" key="2">
    <source>
        <dbReference type="Proteomes" id="UP000602076"/>
    </source>
</evidence>
<name>A0A927CUV2_9BACI</name>
<organism evidence="1 2">
    <name type="scientific">Peribacillus faecalis</name>
    <dbReference type="NCBI Taxonomy" id="2772559"/>
    <lineage>
        <taxon>Bacteria</taxon>
        <taxon>Bacillati</taxon>
        <taxon>Bacillota</taxon>
        <taxon>Bacilli</taxon>
        <taxon>Bacillales</taxon>
        <taxon>Bacillaceae</taxon>
        <taxon>Peribacillus</taxon>
    </lineage>
</organism>
<proteinExistence type="predicted"/>
<protein>
    <submittedName>
        <fullName evidence="1">Uncharacterized protein</fullName>
    </submittedName>
</protein>
<keyword evidence="2" id="KW-1185">Reference proteome</keyword>
<sequence>MRYYKYILTGEVFSEKEYREIIGEGFDEDPLQKSLLFGSKEGYIDALLAMRGYGFILLQDGEVTGNYCVGFYRDEEEFFDVFFHTDDEEIAYDVCEEFNEIFEEEFKEEAEQSGAPFTVLTLRKW</sequence>
<dbReference type="RefSeq" id="WP_190997049.1">
    <property type="nucleotide sequence ID" value="NZ_JACXSI010000007.1"/>
</dbReference>
<evidence type="ECO:0000313" key="1">
    <source>
        <dbReference type="EMBL" id="MBD3107501.1"/>
    </source>
</evidence>